<proteinExistence type="predicted"/>
<evidence type="ECO:0000313" key="2">
    <source>
        <dbReference type="Proteomes" id="UP000016424"/>
    </source>
</evidence>
<reference evidence="2" key="1">
    <citation type="journal article" date="2013" name="Genome">
        <title>Draft Genome Sequence of Geobacillus kaustophilus GBlys, a Lysogenic Strain with Bacteriophage phiOH2.</title>
        <authorList>
            <person name="Doi K."/>
            <person name="Mori K."/>
            <person name="Martono H."/>
            <person name="Nagayoshi Y."/>
            <person name="Fujino Y."/>
            <person name="Tashiro K."/>
            <person name="Kuhara S."/>
            <person name="Ohshima T."/>
        </authorList>
    </citation>
    <scope>NUCLEOTIDE SEQUENCE [LARGE SCALE GENOMIC DNA]</scope>
    <source>
        <strain evidence="2">GBlys</strain>
    </source>
</reference>
<dbReference type="Proteomes" id="UP000016424">
    <property type="component" value="Unassembled WGS sequence"/>
</dbReference>
<gene>
    <name evidence="1" type="ORF">GBL_2880</name>
</gene>
<accession>U2YCC5</accession>
<comment type="caution">
    <text evidence="1">The sequence shown here is derived from an EMBL/GenBank/DDBJ whole genome shotgun (WGS) entry which is preliminary data.</text>
</comment>
<organism evidence="1 2">
    <name type="scientific">Geobacillus kaustophilus GBlys</name>
    <dbReference type="NCBI Taxonomy" id="1337888"/>
    <lineage>
        <taxon>Bacteria</taxon>
        <taxon>Bacillati</taxon>
        <taxon>Bacillota</taxon>
        <taxon>Bacilli</taxon>
        <taxon>Bacillales</taxon>
        <taxon>Anoxybacillaceae</taxon>
        <taxon>Geobacillus</taxon>
        <taxon>Geobacillus thermoleovorans group</taxon>
    </lineage>
</organism>
<sequence>MGSEHNREGAAGWSSTLLKTAAIGGTERMRRTDGKGCPWRWRACGVLKAQRRI</sequence>
<dbReference type="AlphaFoldDB" id="U2YCC5"/>
<name>U2YCC5_GEOKU</name>
<evidence type="ECO:0000313" key="1">
    <source>
        <dbReference type="EMBL" id="GAD14663.1"/>
    </source>
</evidence>
<protein>
    <submittedName>
        <fullName evidence="1">Uncharacterized protein</fullName>
    </submittedName>
</protein>
<dbReference type="EMBL" id="BASG01000035">
    <property type="protein sequence ID" value="GAD14663.1"/>
    <property type="molecule type" value="Genomic_DNA"/>
</dbReference>